<dbReference type="InterPro" id="IPR036388">
    <property type="entry name" value="WH-like_DNA-bd_sf"/>
</dbReference>
<name>A0ABR7DD42_9CLOT</name>
<keyword evidence="6" id="KW-0597">Phosphoprotein</keyword>
<dbReference type="SMART" id="SM00448">
    <property type="entry name" value="REC"/>
    <property type="match status" value="1"/>
</dbReference>
<dbReference type="EMBL" id="JACOOO010000018">
    <property type="protein sequence ID" value="MBC5629320.1"/>
    <property type="molecule type" value="Genomic_DNA"/>
</dbReference>
<dbReference type="InterPro" id="IPR039420">
    <property type="entry name" value="WalR-like"/>
</dbReference>
<evidence type="ECO:0000256" key="7">
    <source>
        <dbReference type="PROSITE-ProRule" id="PRU01091"/>
    </source>
</evidence>
<dbReference type="SUPFAM" id="SSF46894">
    <property type="entry name" value="C-terminal effector domain of the bipartite response regulators"/>
    <property type="match status" value="1"/>
</dbReference>
<evidence type="ECO:0000256" key="1">
    <source>
        <dbReference type="ARBA" id="ARBA00018672"/>
    </source>
</evidence>
<evidence type="ECO:0000313" key="11">
    <source>
        <dbReference type="Proteomes" id="UP000596929"/>
    </source>
</evidence>
<evidence type="ECO:0000259" key="9">
    <source>
        <dbReference type="PROSITE" id="PS51755"/>
    </source>
</evidence>
<keyword evidence="11" id="KW-1185">Reference proteome</keyword>
<gene>
    <name evidence="10" type="ORF">H8S20_10485</name>
</gene>
<proteinExistence type="predicted"/>
<comment type="caution">
    <text evidence="10">The sequence shown here is derived from an EMBL/GenBank/DDBJ whole genome shotgun (WGS) entry which is preliminary data.</text>
</comment>
<dbReference type="InterPro" id="IPR001789">
    <property type="entry name" value="Sig_transdc_resp-reg_receiver"/>
</dbReference>
<sequence>MEKIMIIEDNKEFRNELIEFLSRYGYKAYGPDRFDNIIEIILKEDADLILLDINLPYYDGYFICREIRKVKNTPIIVVTSRNSDMDEIMSMNLGADDFVTKPYNTQVLLARISSVLRRASGGKLQEVLEHKGLKLNITSGVLTFNENTSDLTKNELKVLSCLMKNKGIIVTRDELMDYLWSSDLFVDENTLSVNIARLRKKLVSLGFEDGIETKRGIGYILV</sequence>
<comment type="function">
    <text evidence="5">May play the central regulatory role in sporulation. It may be an element of the effector pathway responsible for the activation of sporulation genes in response to nutritional stress. Spo0A may act in concert with spo0H (a sigma factor) to control the expression of some genes that are critical to the sporulation process.</text>
</comment>
<feature type="domain" description="Response regulatory" evidence="8">
    <location>
        <begin position="3"/>
        <end position="116"/>
    </location>
</feature>
<keyword evidence="3 7" id="KW-0238">DNA-binding</keyword>
<dbReference type="SUPFAM" id="SSF52172">
    <property type="entry name" value="CheY-like"/>
    <property type="match status" value="1"/>
</dbReference>
<evidence type="ECO:0000256" key="6">
    <source>
        <dbReference type="PROSITE-ProRule" id="PRU00169"/>
    </source>
</evidence>
<reference evidence="10 11" key="1">
    <citation type="submission" date="2020-08" db="EMBL/GenBank/DDBJ databases">
        <title>Genome public.</title>
        <authorList>
            <person name="Liu C."/>
            <person name="Sun Q."/>
        </authorList>
    </citation>
    <scope>NUCLEOTIDE SEQUENCE [LARGE SCALE GENOMIC DNA]</scope>
    <source>
        <strain evidence="10 11">NSJ-6</strain>
    </source>
</reference>
<protein>
    <recommendedName>
        <fullName evidence="1">Stage 0 sporulation protein A homolog</fullName>
    </recommendedName>
</protein>
<dbReference type="Pfam" id="PF00072">
    <property type="entry name" value="Response_reg"/>
    <property type="match status" value="1"/>
</dbReference>
<dbReference type="RefSeq" id="WP_032118267.1">
    <property type="nucleotide sequence ID" value="NZ_JACOOO010000018.1"/>
</dbReference>
<dbReference type="Pfam" id="PF00486">
    <property type="entry name" value="Trans_reg_C"/>
    <property type="match status" value="1"/>
</dbReference>
<keyword evidence="4" id="KW-0804">Transcription</keyword>
<dbReference type="Gene3D" id="6.10.250.690">
    <property type="match status" value="1"/>
</dbReference>
<dbReference type="InterPro" id="IPR001867">
    <property type="entry name" value="OmpR/PhoB-type_DNA-bd"/>
</dbReference>
<evidence type="ECO:0000256" key="4">
    <source>
        <dbReference type="ARBA" id="ARBA00023163"/>
    </source>
</evidence>
<feature type="domain" description="OmpR/PhoB-type" evidence="9">
    <location>
        <begin position="125"/>
        <end position="222"/>
    </location>
</feature>
<dbReference type="PROSITE" id="PS51755">
    <property type="entry name" value="OMPR_PHOB"/>
    <property type="match status" value="1"/>
</dbReference>
<dbReference type="Gene3D" id="1.10.10.10">
    <property type="entry name" value="Winged helix-like DNA-binding domain superfamily/Winged helix DNA-binding domain"/>
    <property type="match status" value="1"/>
</dbReference>
<organism evidence="10 11">
    <name type="scientific">Clostridium hominis</name>
    <dbReference type="NCBI Taxonomy" id="2763036"/>
    <lineage>
        <taxon>Bacteria</taxon>
        <taxon>Bacillati</taxon>
        <taxon>Bacillota</taxon>
        <taxon>Clostridia</taxon>
        <taxon>Eubacteriales</taxon>
        <taxon>Clostridiaceae</taxon>
        <taxon>Clostridium</taxon>
    </lineage>
</organism>
<feature type="DNA-binding region" description="OmpR/PhoB-type" evidence="7">
    <location>
        <begin position="125"/>
        <end position="222"/>
    </location>
</feature>
<dbReference type="PANTHER" id="PTHR48111:SF43">
    <property type="entry name" value="STAGE 0 SPORULATION PROTEIN A HOMOLOG"/>
    <property type="match status" value="1"/>
</dbReference>
<dbReference type="InterPro" id="IPR011006">
    <property type="entry name" value="CheY-like_superfamily"/>
</dbReference>
<evidence type="ECO:0000256" key="5">
    <source>
        <dbReference type="ARBA" id="ARBA00024867"/>
    </source>
</evidence>
<dbReference type="InterPro" id="IPR016032">
    <property type="entry name" value="Sig_transdc_resp-reg_C-effctor"/>
</dbReference>
<keyword evidence="2" id="KW-0805">Transcription regulation</keyword>
<dbReference type="Gene3D" id="3.40.50.2300">
    <property type="match status" value="1"/>
</dbReference>
<dbReference type="CDD" id="cd00383">
    <property type="entry name" value="trans_reg_C"/>
    <property type="match status" value="1"/>
</dbReference>
<evidence type="ECO:0000256" key="2">
    <source>
        <dbReference type="ARBA" id="ARBA00023015"/>
    </source>
</evidence>
<evidence type="ECO:0000259" key="8">
    <source>
        <dbReference type="PROSITE" id="PS50110"/>
    </source>
</evidence>
<evidence type="ECO:0000313" key="10">
    <source>
        <dbReference type="EMBL" id="MBC5629320.1"/>
    </source>
</evidence>
<accession>A0ABR7DD42</accession>
<dbReference type="PANTHER" id="PTHR48111">
    <property type="entry name" value="REGULATOR OF RPOS"/>
    <property type="match status" value="1"/>
</dbReference>
<dbReference type="SMART" id="SM00862">
    <property type="entry name" value="Trans_reg_C"/>
    <property type="match status" value="1"/>
</dbReference>
<dbReference type="Proteomes" id="UP000596929">
    <property type="component" value="Unassembled WGS sequence"/>
</dbReference>
<evidence type="ECO:0000256" key="3">
    <source>
        <dbReference type="ARBA" id="ARBA00023125"/>
    </source>
</evidence>
<feature type="modified residue" description="4-aspartylphosphate" evidence="6">
    <location>
        <position position="52"/>
    </location>
</feature>
<dbReference type="PROSITE" id="PS50110">
    <property type="entry name" value="RESPONSE_REGULATORY"/>
    <property type="match status" value="1"/>
</dbReference>